<dbReference type="AlphaFoldDB" id="A0A1T3NWK8"/>
<dbReference type="STRING" id="159449.B4N89_09835"/>
<evidence type="ECO:0000313" key="2">
    <source>
        <dbReference type="EMBL" id="OPC81207.1"/>
    </source>
</evidence>
<name>A0A1T3NWK8_9ACTN</name>
<dbReference type="InterPro" id="IPR036390">
    <property type="entry name" value="WH_DNA-bd_sf"/>
</dbReference>
<comment type="caution">
    <text evidence="2">The sequence shown here is derived from an EMBL/GenBank/DDBJ whole genome shotgun (WGS) entry which is preliminary data.</text>
</comment>
<feature type="domain" description="DUF2087" evidence="1">
    <location>
        <begin position="108"/>
        <end position="174"/>
    </location>
</feature>
<sequence>MGPADEPAELLRLLADDARLKVFAALVLEAHLSSDIADRAGLPLRETIKVLARFESVGLAARAGDGWHACPEALAQAAAGIGEEPDDAFADRGPAEAAVLRTYLARGRIRQLPVQRAKRLVVLDHIAGSFEPGVRYEETEIVETLRRFMDDHAALRRHLVDEGFLGREGGVYWRTGGSFVV</sequence>
<dbReference type="EMBL" id="MWQN01000001">
    <property type="protein sequence ID" value="OPC81207.1"/>
    <property type="molecule type" value="Genomic_DNA"/>
</dbReference>
<dbReference type="SUPFAM" id="SSF46785">
    <property type="entry name" value="Winged helix' DNA-binding domain"/>
    <property type="match status" value="1"/>
</dbReference>
<organism evidence="2 3">
    <name type="scientific">Embleya scabrispora</name>
    <dbReference type="NCBI Taxonomy" id="159449"/>
    <lineage>
        <taxon>Bacteria</taxon>
        <taxon>Bacillati</taxon>
        <taxon>Actinomycetota</taxon>
        <taxon>Actinomycetes</taxon>
        <taxon>Kitasatosporales</taxon>
        <taxon>Streptomycetaceae</taxon>
        <taxon>Embleya</taxon>
    </lineage>
</organism>
<dbReference type="Pfam" id="PF09860">
    <property type="entry name" value="DUF2087"/>
    <property type="match status" value="1"/>
</dbReference>
<accession>A0A1T3NWK8</accession>
<gene>
    <name evidence="2" type="ORF">B4N89_09835</name>
</gene>
<dbReference type="OrthoDB" id="529288at2"/>
<reference evidence="2 3" key="1">
    <citation type="submission" date="2017-03" db="EMBL/GenBank/DDBJ databases">
        <title>Draft genome sequence of Streptomyces scabrisporus NF3, endophyte isolated from Amphipterygium adstringens.</title>
        <authorList>
            <person name="Vazquez M."/>
            <person name="Ceapa C.D."/>
            <person name="Rodriguez Luna D."/>
            <person name="Sanchez Esquivel S."/>
        </authorList>
    </citation>
    <scope>NUCLEOTIDE SEQUENCE [LARGE SCALE GENOMIC DNA]</scope>
    <source>
        <strain evidence="2 3">NF3</strain>
    </source>
</reference>
<dbReference type="RefSeq" id="WP_078975513.1">
    <property type="nucleotide sequence ID" value="NZ_MWQN01000001.1"/>
</dbReference>
<keyword evidence="3" id="KW-1185">Reference proteome</keyword>
<dbReference type="Proteomes" id="UP000190037">
    <property type="component" value="Unassembled WGS sequence"/>
</dbReference>
<dbReference type="InterPro" id="IPR018656">
    <property type="entry name" value="DUF2087"/>
</dbReference>
<evidence type="ECO:0000313" key="3">
    <source>
        <dbReference type="Proteomes" id="UP000190037"/>
    </source>
</evidence>
<dbReference type="eggNOG" id="COG3860">
    <property type="taxonomic scope" value="Bacteria"/>
</dbReference>
<protein>
    <recommendedName>
        <fullName evidence="1">DUF2087 domain-containing protein</fullName>
    </recommendedName>
</protein>
<evidence type="ECO:0000259" key="1">
    <source>
        <dbReference type="Pfam" id="PF09860"/>
    </source>
</evidence>
<proteinExistence type="predicted"/>